<accession>A0A4Y2KMJ6</accession>
<organism evidence="1 2">
    <name type="scientific">Araneus ventricosus</name>
    <name type="common">Orbweaver spider</name>
    <name type="synonym">Epeira ventricosa</name>
    <dbReference type="NCBI Taxonomy" id="182803"/>
    <lineage>
        <taxon>Eukaryota</taxon>
        <taxon>Metazoa</taxon>
        <taxon>Ecdysozoa</taxon>
        <taxon>Arthropoda</taxon>
        <taxon>Chelicerata</taxon>
        <taxon>Arachnida</taxon>
        <taxon>Araneae</taxon>
        <taxon>Araneomorphae</taxon>
        <taxon>Entelegynae</taxon>
        <taxon>Araneoidea</taxon>
        <taxon>Araneidae</taxon>
        <taxon>Araneus</taxon>
    </lineage>
</organism>
<dbReference type="AlphaFoldDB" id="A0A4Y2KMJ6"/>
<evidence type="ECO:0000313" key="1">
    <source>
        <dbReference type="EMBL" id="GBN03581.1"/>
    </source>
</evidence>
<proteinExistence type="predicted"/>
<feature type="non-terminal residue" evidence="1">
    <location>
        <position position="57"/>
    </location>
</feature>
<protein>
    <submittedName>
        <fullName evidence="1">Uncharacterized protein</fullName>
    </submittedName>
</protein>
<evidence type="ECO:0000313" key="2">
    <source>
        <dbReference type="Proteomes" id="UP000499080"/>
    </source>
</evidence>
<gene>
    <name evidence="1" type="ORF">AVEN_207605_1</name>
</gene>
<dbReference type="EMBL" id="BGPR01115310">
    <property type="protein sequence ID" value="GBN03581.1"/>
    <property type="molecule type" value="Genomic_DNA"/>
</dbReference>
<keyword evidence="2" id="KW-1185">Reference proteome</keyword>
<reference evidence="1 2" key="1">
    <citation type="journal article" date="2019" name="Sci. Rep.">
        <title>Orb-weaving spider Araneus ventricosus genome elucidates the spidroin gene catalogue.</title>
        <authorList>
            <person name="Kono N."/>
            <person name="Nakamura H."/>
            <person name="Ohtoshi R."/>
            <person name="Moran D.A.P."/>
            <person name="Shinohara A."/>
            <person name="Yoshida Y."/>
            <person name="Fujiwara M."/>
            <person name="Mori M."/>
            <person name="Tomita M."/>
            <person name="Arakawa K."/>
        </authorList>
    </citation>
    <scope>NUCLEOTIDE SEQUENCE [LARGE SCALE GENOMIC DNA]</scope>
</reference>
<name>A0A4Y2KMJ6_ARAVE</name>
<sequence>MVPKSRLSADGLGRNKYRCVCHPQGNSKVRKTRKEILEPFALGRVYKFANRSKRVRG</sequence>
<dbReference type="Proteomes" id="UP000499080">
    <property type="component" value="Unassembled WGS sequence"/>
</dbReference>
<comment type="caution">
    <text evidence="1">The sequence shown here is derived from an EMBL/GenBank/DDBJ whole genome shotgun (WGS) entry which is preliminary data.</text>
</comment>